<reference evidence="2 3" key="1">
    <citation type="submission" date="2023-06" db="EMBL/GenBank/DDBJ databases">
        <title>Actinomycetospora Odt1-22.</title>
        <authorList>
            <person name="Supong K."/>
        </authorList>
    </citation>
    <scope>NUCLEOTIDE SEQUENCE [LARGE SCALE GENOMIC DNA]</scope>
    <source>
        <strain evidence="2 3">Odt1-22</strain>
    </source>
</reference>
<comment type="caution">
    <text evidence="2">The sequence shown here is derived from an EMBL/GenBank/DDBJ whole genome shotgun (WGS) entry which is preliminary data.</text>
</comment>
<accession>A0ABT7M104</accession>
<dbReference type="Proteomes" id="UP001231924">
    <property type="component" value="Unassembled WGS sequence"/>
</dbReference>
<evidence type="ECO:0008006" key="4">
    <source>
        <dbReference type="Google" id="ProtNLM"/>
    </source>
</evidence>
<evidence type="ECO:0000313" key="3">
    <source>
        <dbReference type="Proteomes" id="UP001231924"/>
    </source>
</evidence>
<feature type="region of interest" description="Disordered" evidence="1">
    <location>
        <begin position="1"/>
        <end position="21"/>
    </location>
</feature>
<sequence>MTNGRQPLSDRPRGSARGGVPDDELRAAWARWLGVLRNRGRDPVPVLRPGAAPSALAVAEQTVGFALPDPVRALYAVNDGQEGPGGPAIFPAHEFCSLVHGARVAGEHGPEHWPLAEDAAGHHLLVDCTSGRVVTADRELAPGLLAYLGLLAEADLDLADDGSWDAPALR</sequence>
<protein>
    <recommendedName>
        <fullName evidence="4">Knr4/Smi1-like domain-containing protein</fullName>
    </recommendedName>
</protein>
<gene>
    <name evidence="2" type="ORF">QRT03_00075</name>
</gene>
<evidence type="ECO:0000256" key="1">
    <source>
        <dbReference type="SAM" id="MobiDB-lite"/>
    </source>
</evidence>
<dbReference type="EMBL" id="JASVWF010000001">
    <property type="protein sequence ID" value="MDL5154342.1"/>
    <property type="molecule type" value="Genomic_DNA"/>
</dbReference>
<dbReference type="RefSeq" id="WP_286050371.1">
    <property type="nucleotide sequence ID" value="NZ_JASVWF010000001.1"/>
</dbReference>
<organism evidence="2 3">
    <name type="scientific">Actinomycetospora termitidis</name>
    <dbReference type="NCBI Taxonomy" id="3053470"/>
    <lineage>
        <taxon>Bacteria</taxon>
        <taxon>Bacillati</taxon>
        <taxon>Actinomycetota</taxon>
        <taxon>Actinomycetes</taxon>
        <taxon>Pseudonocardiales</taxon>
        <taxon>Pseudonocardiaceae</taxon>
        <taxon>Actinomycetospora</taxon>
    </lineage>
</organism>
<keyword evidence="3" id="KW-1185">Reference proteome</keyword>
<name>A0ABT7M104_9PSEU</name>
<proteinExistence type="predicted"/>
<evidence type="ECO:0000313" key="2">
    <source>
        <dbReference type="EMBL" id="MDL5154342.1"/>
    </source>
</evidence>